<dbReference type="InterPro" id="IPR003107">
    <property type="entry name" value="HAT"/>
</dbReference>
<feature type="compositionally biased region" description="Polar residues" evidence="1">
    <location>
        <begin position="665"/>
        <end position="677"/>
    </location>
</feature>
<feature type="compositionally biased region" description="Low complexity" evidence="1">
    <location>
        <begin position="1200"/>
        <end position="1211"/>
    </location>
</feature>
<feature type="region of interest" description="Disordered" evidence="1">
    <location>
        <begin position="348"/>
        <end position="428"/>
    </location>
</feature>
<accession>A0AAV6PJV5</accession>
<feature type="compositionally biased region" description="Basic and acidic residues" evidence="1">
    <location>
        <begin position="83"/>
        <end position="92"/>
    </location>
</feature>
<feature type="region of interest" description="Disordered" evidence="1">
    <location>
        <begin position="621"/>
        <end position="684"/>
    </location>
</feature>
<feature type="region of interest" description="Disordered" evidence="1">
    <location>
        <begin position="789"/>
        <end position="808"/>
    </location>
</feature>
<dbReference type="GO" id="GO:0005634">
    <property type="term" value="C:nucleus"/>
    <property type="evidence" value="ECO:0007669"/>
    <property type="project" value="TreeGrafter"/>
</dbReference>
<name>A0AAV6PJV5_SOLSE</name>
<gene>
    <name evidence="3" type="ORF">JOB18_046407</name>
</gene>
<feature type="compositionally biased region" description="Basic and acidic residues" evidence="1">
    <location>
        <begin position="55"/>
        <end position="64"/>
    </location>
</feature>
<comment type="caution">
    <text evidence="3">The sequence shown here is derived from an EMBL/GenBank/DDBJ whole genome shotgun (WGS) entry which is preliminary data.</text>
</comment>
<feature type="region of interest" description="Disordered" evidence="1">
    <location>
        <begin position="55"/>
        <end position="179"/>
    </location>
</feature>
<feature type="domain" description="Putative zinc-finger" evidence="2">
    <location>
        <begin position="1320"/>
        <end position="1340"/>
    </location>
</feature>
<feature type="compositionally biased region" description="Polar residues" evidence="1">
    <location>
        <begin position="789"/>
        <end position="802"/>
    </location>
</feature>
<feature type="region of interest" description="Disordered" evidence="1">
    <location>
        <begin position="1094"/>
        <end position="1139"/>
    </location>
</feature>
<feature type="compositionally biased region" description="Acidic residues" evidence="1">
    <location>
        <begin position="65"/>
        <end position="81"/>
    </location>
</feature>
<feature type="compositionally biased region" description="Basic residues" evidence="1">
    <location>
        <begin position="100"/>
        <end position="109"/>
    </location>
</feature>
<feature type="region of interest" description="Disordered" evidence="1">
    <location>
        <begin position="216"/>
        <end position="238"/>
    </location>
</feature>
<reference evidence="3 4" key="1">
    <citation type="journal article" date="2021" name="Sci. Rep.">
        <title>Chromosome anchoring in Senegalese sole (Solea senegalensis) reveals sex-associated markers and genome rearrangements in flatfish.</title>
        <authorList>
            <person name="Guerrero-Cozar I."/>
            <person name="Gomez-Garrido J."/>
            <person name="Berbel C."/>
            <person name="Martinez-Blanch J.F."/>
            <person name="Alioto T."/>
            <person name="Claros M.G."/>
            <person name="Gagnaire P.A."/>
            <person name="Manchado M."/>
        </authorList>
    </citation>
    <scope>NUCLEOTIDE SEQUENCE [LARGE SCALE GENOMIC DNA]</scope>
    <source>
        <strain evidence="3">Sse05_10M</strain>
    </source>
</reference>
<evidence type="ECO:0000313" key="4">
    <source>
        <dbReference type="Proteomes" id="UP000693946"/>
    </source>
</evidence>
<feature type="compositionally biased region" description="Basic and acidic residues" evidence="1">
    <location>
        <begin position="580"/>
        <end position="597"/>
    </location>
</feature>
<protein>
    <submittedName>
        <fullName evidence="3">Zinc finger C3H1 domain-containing</fullName>
    </submittedName>
</protein>
<feature type="region of interest" description="Disordered" evidence="1">
    <location>
        <begin position="1411"/>
        <end position="1463"/>
    </location>
</feature>
<dbReference type="EMBL" id="JAGKHQ010000388">
    <property type="protein sequence ID" value="KAG7468901.1"/>
    <property type="molecule type" value="Genomic_DNA"/>
</dbReference>
<feature type="compositionally biased region" description="Pro residues" evidence="1">
    <location>
        <begin position="699"/>
        <end position="730"/>
    </location>
</feature>
<feature type="region of interest" description="Disordered" evidence="1">
    <location>
        <begin position="287"/>
        <end position="313"/>
    </location>
</feature>
<feature type="compositionally biased region" description="Low complexity" evidence="1">
    <location>
        <begin position="296"/>
        <end position="308"/>
    </location>
</feature>
<dbReference type="PANTHER" id="PTHR21563:SF3">
    <property type="entry name" value="ZINC FINGER C3H1 DOMAIN-CONTAINING PROTEIN"/>
    <property type="match status" value="1"/>
</dbReference>
<dbReference type="PANTHER" id="PTHR21563">
    <property type="entry name" value="ZINC FINGER C3H1 DOMAIN-CONTAINING PROTEIN"/>
    <property type="match status" value="1"/>
</dbReference>
<keyword evidence="4" id="KW-1185">Reference proteome</keyword>
<organism evidence="3 4">
    <name type="scientific">Solea senegalensis</name>
    <name type="common">Senegalese sole</name>
    <dbReference type="NCBI Taxonomy" id="28829"/>
    <lineage>
        <taxon>Eukaryota</taxon>
        <taxon>Metazoa</taxon>
        <taxon>Chordata</taxon>
        <taxon>Craniata</taxon>
        <taxon>Vertebrata</taxon>
        <taxon>Euteleostomi</taxon>
        <taxon>Actinopterygii</taxon>
        <taxon>Neopterygii</taxon>
        <taxon>Teleostei</taxon>
        <taxon>Neoteleostei</taxon>
        <taxon>Acanthomorphata</taxon>
        <taxon>Carangaria</taxon>
        <taxon>Pleuronectiformes</taxon>
        <taxon>Pleuronectoidei</taxon>
        <taxon>Soleidae</taxon>
        <taxon>Solea</taxon>
    </lineage>
</organism>
<sequence>MRRHRGCFRSRHVSRYLEEDSEEECNTDAVVSSTEFYTLFTDIVPALIGLDDRMEAAAESRSPREEEELEDGEICDDEADESVPPRRGDGNRPPRGAPLRTRKLRKHPHNMLPRMGHQPPDFRLLGPYSLGAHGHGPFPPAHRQQCGPSGPDRPLSPPLPPPPPVTVQHGEPSPRSSFWERSHGALGRFRHRGMTNGGHGAWNRGNRDPVGRFGFGENHGIKTDSLSRKQKPPGRNHVTQVRKVVHSVSRSEDSVDESFEDLLSKYRQIQLELECIRKEETMALEPKPSVTREGAADNAATRPATRPAPEVDPCPAGLEEVSELETSEKKVFQAFNIKPLRQRLALPAHLGPLKKTGDEDTERHTEGEERRQEGDYKDLRPDAEVKEATCSCCEEETKTCSVCRESSASSEGSSVSPDKPAVKVEEEELSELQLRLLALQSASKKWQQKEQQVMKKSKDRITRASQDQKPNPGPAATPPGRRVATRFTSSAASATERNRTRDRDRSKTGPRPPVRERERPVERARPKQNMKPGLKTPPERGHTPGRPHTTKKMVMGPGSAAKQALRKQQLRTWKLQQQRQLEEKRRQDEEERRRREDEIRRIRDLSNQDEQYNRFMKLVGGTARTRSKSRDCEHRKSTGKPGLDTSGNLYQYDNYDEVAMDTDSETGSPVPSPTHSPFRSEGPGCQVPPYGTDVTSFGPPFPHPLLPGVTPPPPPLPPPPDELEPPPKPPFADEEEEEEMLLRETCLMSMANKRLTEEKSVNGPASPVAPPSLGAGVQLPSRGNLSTVSLNTVSQPRSNKFSRGSHAPRAPLVLPRHKAVVVSLNDSDDSDSDMDACSATHSMFGGLEFMIKEARRTVEAAKPKGAPVCEKENNPLRTPEALPEAKKAEYRQLKEEIASREKQKMIMKMKDQVPRSSISSVALESVTEASERVAAEVKLREVEQRLCKNRELLQRDEAVLRHLLQQELKKRESLKASEAKVVKLREQLQASEKIASANRTLLKKLQEQVHRVEHRVSIKKGLAVRLEQEVSQAQLAAGRGTKRRADSVQTTVAKRHMVDGGSERHFAELIAQKQRLQQLESEYALKIQRLKKAQALRNRVPSEPPSEPLPMPRASTPPDPNVQAPPPSSPFPVPQPSLHDLTQDKLTLDNEDVTETDDPETEPAAAARGPRRQSLRQSSSFTKPHLEQLSSAPPKDISKPTKTSTSATPPAETFAGLDLEALKLRYQQQASLRELLQRELLRLDENMENLPPGQVITSVDVDAGTSPLGSPELRPVPFGPYHSPLLVFRSYRFSPYYRTKEKLSLSSVSYSNTIQPRKFFCRFDLTGTCNDDDCRWQHMRNCTLTGTQLFQDLLSYDLSLIGCCESSCDEDVSAATEKYMKKLFGTNKDRMGVDQKAVLLVSKVNESRRHVPPFTTCKDTRRWRPKPSAPGGESPEDDGEHAASGADVTPEGHEDTHSQTVLPALDMCVVSPEDKRYFVSETDDISNLESSVLESPGETQLWIKLAFKYLSQGDTSAADGLEAALNTLSRALERNCDDPEVWCHYLSLFSRRGSREEVQEMCEMAVEHAPDYRVWWNYLTLESSFEGKDYVCERLLQFLTATSSSPGVAEKVSFQLMEALLYRADLSVFTGRVENALAVLQNALKSPDDRGIADHLTVPDRALVWLSFIHLTEFERLPCSLYEASESGPSRLVSTESFLLPWRKPQDIRTPSHVLIALFQDAISQCRDESQCPRERTLASLPLHLNLVLLYKLLHRYDEALTVCESLLQLCPDSCSLRADVVDLHLRRGDGGQAVNVWLQALAECPDNAEVFYHCCRFLVTQGKVNAVAPLFRGFVLSLLEDEQSQKTPVDVLRHILGFPSDKLLRGVPVKKDLQEQLSQQRAHLHLIHCRWQWLHGSVDDTVDAFERALGSALKLDQLHTLWMDYLEFSSSQLTQGPAHSRSRVFADLVQRCLSTVPTRLELPFNTAEFWSCYQFHNKVISFYLSLLPQSQHSLVLERLRSATPTNTELNLRLLCEEYQEGNLQQVKLLTRLLSSNFPRSLSVWKLAIAVETELQQLSEVRLLYQHATRLLPLSAELWTHRLLFEAADDAPSDRLRRLVDCCEEVGVSLVGGAQSRTPPAIVLMWAWSEVHTDPRRRSTDVM</sequence>
<dbReference type="InterPro" id="IPR039278">
    <property type="entry name" value="Red1"/>
</dbReference>
<dbReference type="GO" id="GO:0006396">
    <property type="term" value="P:RNA processing"/>
    <property type="evidence" value="ECO:0007669"/>
    <property type="project" value="InterPro"/>
</dbReference>
<feature type="region of interest" description="Disordered" evidence="1">
    <location>
        <begin position="760"/>
        <end position="781"/>
    </location>
</feature>
<dbReference type="InterPro" id="IPR019607">
    <property type="entry name" value="Putative_zinc-finger_domain"/>
</dbReference>
<feature type="compositionally biased region" description="Acidic residues" evidence="1">
    <location>
        <begin position="1152"/>
        <end position="1161"/>
    </location>
</feature>
<dbReference type="Proteomes" id="UP000693946">
    <property type="component" value="Unassembled WGS sequence"/>
</dbReference>
<evidence type="ECO:0000313" key="3">
    <source>
        <dbReference type="EMBL" id="KAG7468901.1"/>
    </source>
</evidence>
<feature type="compositionally biased region" description="Low complexity" evidence="1">
    <location>
        <begin position="481"/>
        <end position="495"/>
    </location>
</feature>
<evidence type="ECO:0000259" key="2">
    <source>
        <dbReference type="Pfam" id="PF10650"/>
    </source>
</evidence>
<feature type="compositionally biased region" description="Pro residues" evidence="1">
    <location>
        <begin position="1102"/>
        <end position="1135"/>
    </location>
</feature>
<dbReference type="Pfam" id="PF10650">
    <property type="entry name" value="zf-C3H1"/>
    <property type="match status" value="1"/>
</dbReference>
<feature type="compositionally biased region" description="Low complexity" evidence="1">
    <location>
        <begin position="399"/>
        <end position="416"/>
    </location>
</feature>
<proteinExistence type="predicted"/>
<feature type="compositionally biased region" description="Basic and acidic residues" evidence="1">
    <location>
        <begin position="496"/>
        <end position="525"/>
    </location>
</feature>
<dbReference type="GO" id="GO:0000178">
    <property type="term" value="C:exosome (RNase complex)"/>
    <property type="evidence" value="ECO:0007669"/>
    <property type="project" value="TreeGrafter"/>
</dbReference>
<evidence type="ECO:0000256" key="1">
    <source>
        <dbReference type="SAM" id="MobiDB-lite"/>
    </source>
</evidence>
<feature type="compositionally biased region" description="Acidic residues" evidence="1">
    <location>
        <begin position="654"/>
        <end position="664"/>
    </location>
</feature>
<dbReference type="SMART" id="SM00386">
    <property type="entry name" value="HAT"/>
    <property type="match status" value="5"/>
</dbReference>
<feature type="compositionally biased region" description="Basic and acidic residues" evidence="1">
    <location>
        <begin position="355"/>
        <end position="387"/>
    </location>
</feature>
<feature type="region of interest" description="Disordered" evidence="1">
    <location>
        <begin position="1152"/>
        <end position="1211"/>
    </location>
</feature>
<feature type="region of interest" description="Disordered" evidence="1">
    <location>
        <begin position="442"/>
        <end position="597"/>
    </location>
</feature>
<feature type="compositionally biased region" description="Pro residues" evidence="1">
    <location>
        <begin position="154"/>
        <end position="165"/>
    </location>
</feature>
<feature type="region of interest" description="Disordered" evidence="1">
    <location>
        <begin position="696"/>
        <end position="735"/>
    </location>
</feature>